<dbReference type="InterPro" id="IPR001387">
    <property type="entry name" value="Cro/C1-type_HTH"/>
</dbReference>
<sequence length="126" mass="14441">MPINNIYAMTDEGIAQELGSRIEQMRLEANISQEKLAEEVGITRKTYRNLINGNGKFQWVIAVLRALKQLQLVDEFIPEKTYSPMALLKQQGKKRKRASASNRSATTDVTNTHLTRHSPIKEEDKW</sequence>
<dbReference type="KEGG" id="spsw:Sps_00861"/>
<feature type="region of interest" description="Disordered" evidence="1">
    <location>
        <begin position="88"/>
        <end position="126"/>
    </location>
</feature>
<keyword evidence="4" id="KW-1185">Reference proteome</keyword>
<dbReference type="SMART" id="SM00530">
    <property type="entry name" value="HTH_XRE"/>
    <property type="match status" value="1"/>
</dbReference>
<dbReference type="PROSITE" id="PS50943">
    <property type="entry name" value="HTH_CROC1"/>
    <property type="match status" value="1"/>
</dbReference>
<name>A0A1S6HKL7_9GAMM</name>
<dbReference type="GO" id="GO:0003677">
    <property type="term" value="F:DNA binding"/>
    <property type="evidence" value="ECO:0007669"/>
    <property type="project" value="InterPro"/>
</dbReference>
<dbReference type="Proteomes" id="UP000189545">
    <property type="component" value="Chromosome"/>
</dbReference>
<organism evidence="3 4">
    <name type="scientific">Shewanella psychrophila</name>
    <dbReference type="NCBI Taxonomy" id="225848"/>
    <lineage>
        <taxon>Bacteria</taxon>
        <taxon>Pseudomonadati</taxon>
        <taxon>Pseudomonadota</taxon>
        <taxon>Gammaproteobacteria</taxon>
        <taxon>Alteromonadales</taxon>
        <taxon>Shewanellaceae</taxon>
        <taxon>Shewanella</taxon>
    </lineage>
</organism>
<evidence type="ECO:0000259" key="2">
    <source>
        <dbReference type="PROSITE" id="PS50943"/>
    </source>
</evidence>
<dbReference type="RefSeq" id="WP_218919629.1">
    <property type="nucleotide sequence ID" value="NZ_CP014782.1"/>
</dbReference>
<dbReference type="Gene3D" id="1.10.260.40">
    <property type="entry name" value="lambda repressor-like DNA-binding domains"/>
    <property type="match status" value="1"/>
</dbReference>
<dbReference type="Pfam" id="PF12844">
    <property type="entry name" value="HTH_19"/>
    <property type="match status" value="1"/>
</dbReference>
<evidence type="ECO:0000256" key="1">
    <source>
        <dbReference type="SAM" id="MobiDB-lite"/>
    </source>
</evidence>
<reference evidence="3 4" key="1">
    <citation type="submission" date="2016-03" db="EMBL/GenBank/DDBJ databases">
        <title>Complete genome sequence of Shewanella psychrophila WP2, a deep sea bacterium isolated from west Pacific sediment.</title>
        <authorList>
            <person name="Xu G."/>
            <person name="Jian H."/>
        </authorList>
    </citation>
    <scope>NUCLEOTIDE SEQUENCE [LARGE SCALE GENOMIC DNA]</scope>
    <source>
        <strain evidence="3 4">WP2</strain>
    </source>
</reference>
<evidence type="ECO:0000313" key="4">
    <source>
        <dbReference type="Proteomes" id="UP000189545"/>
    </source>
</evidence>
<dbReference type="CDD" id="cd00093">
    <property type="entry name" value="HTH_XRE"/>
    <property type="match status" value="1"/>
</dbReference>
<feature type="domain" description="HTH cro/C1-type" evidence="2">
    <location>
        <begin position="22"/>
        <end position="54"/>
    </location>
</feature>
<proteinExistence type="predicted"/>
<dbReference type="SUPFAM" id="SSF47413">
    <property type="entry name" value="lambda repressor-like DNA-binding domains"/>
    <property type="match status" value="1"/>
</dbReference>
<protein>
    <submittedName>
        <fullName evidence="3">Helix-turn-helix protein</fullName>
    </submittedName>
</protein>
<dbReference type="AlphaFoldDB" id="A0A1S6HKL7"/>
<feature type="compositionally biased region" description="Polar residues" evidence="1">
    <location>
        <begin position="99"/>
        <end position="113"/>
    </location>
</feature>
<evidence type="ECO:0000313" key="3">
    <source>
        <dbReference type="EMBL" id="AQS36053.1"/>
    </source>
</evidence>
<gene>
    <name evidence="3" type="ORF">Sps_00861</name>
</gene>
<dbReference type="InterPro" id="IPR010982">
    <property type="entry name" value="Lambda_DNA-bd_dom_sf"/>
</dbReference>
<dbReference type="EMBL" id="CP014782">
    <property type="protein sequence ID" value="AQS36053.1"/>
    <property type="molecule type" value="Genomic_DNA"/>
</dbReference>
<accession>A0A1S6HKL7</accession>
<dbReference type="STRING" id="225848.Sps_00861"/>